<evidence type="ECO:0000313" key="3">
    <source>
        <dbReference type="EMBL" id="QDT57985.1"/>
    </source>
</evidence>
<keyword evidence="4" id="KW-1185">Reference proteome</keyword>
<feature type="region of interest" description="Disordered" evidence="1">
    <location>
        <begin position="47"/>
        <end position="119"/>
    </location>
</feature>
<protein>
    <recommendedName>
        <fullName evidence="2">DUF1559 domain-containing protein</fullName>
    </recommendedName>
</protein>
<dbReference type="Proteomes" id="UP000315003">
    <property type="component" value="Chromosome"/>
</dbReference>
<gene>
    <name evidence="3" type="ORF">SV7mr_04740</name>
</gene>
<evidence type="ECO:0000259" key="2">
    <source>
        <dbReference type="Pfam" id="PF07596"/>
    </source>
</evidence>
<dbReference type="RefSeq" id="WP_145268821.1">
    <property type="nucleotide sequence ID" value="NZ_CP036272.1"/>
</dbReference>
<dbReference type="EMBL" id="CP036272">
    <property type="protein sequence ID" value="QDT57985.1"/>
    <property type="molecule type" value="Genomic_DNA"/>
</dbReference>
<sequence length="725" mass="80655">MNVTKTNTSPGTRCLAFSRQAVALFIIVTVVCGCGGPSTEDLLYKSARRKRASSETDKAEKKPESPKEVVSEAVKPAEPEPQPAEVPSARLSMKEESPDEAVGTEEQAAGLGVEQKPTPAPIEERWKELKLGEAQQKNEWAYQGLTSIGQAIEACKKDRKFALAHKNSVGVETLSWRVLILPYLGYQELYDKFDLEKAWYLEPNKSLLKHIPNEFVSPERGDTKTSFVLPVQENYMFGRLALRFPRDVRDTPAETIMLMEANDQWAIEWSAPGDFDAGREPRKQLKGVRAGGVFALWGDGTPFLLSDSAPSGVLNKALEYNEQQPPMNAQLQKPIPVGAMMAASTASDQETIDPDMESPGEVAVPLAEVEIPALEVPIDFSDLARKPVPKGVALQAASEKLRTVFKEDLDGLKTDEDRSEFGAELLEHAKIMDELPAEKYVVYMAVEGLAIEAGDAELLIDALDQRVAHFELDPYETNVERLAEFAGKHLLSSKDEINGPEQYSARALHVMLAGFKTDDYGRSQRLIRLVRRWYSHEDSPDTTEKIDRLRSLLGAAYRVYEDSKESLSTLRIDPDNDEAAQVVGRFLCFFKADWEAGLPLLARTTNEDLAKLIKADIANPTAASEQLELADQWWTMGDRTTNAYRQAARDRAKHWYVIVLPELKSGLDRLHVEGRLQEHSKAAASSPITVMRELADEFDVDLTLPLAAVIRGTSTSKSRDDKDRD</sequence>
<dbReference type="Pfam" id="PF07596">
    <property type="entry name" value="SBP_bac_10"/>
    <property type="match status" value="1"/>
</dbReference>
<feature type="compositionally biased region" description="Basic and acidic residues" evidence="1">
    <location>
        <begin position="52"/>
        <end position="78"/>
    </location>
</feature>
<dbReference type="AlphaFoldDB" id="A0A517SPD8"/>
<evidence type="ECO:0000313" key="4">
    <source>
        <dbReference type="Proteomes" id="UP000315003"/>
    </source>
</evidence>
<accession>A0A517SPD8</accession>
<evidence type="ECO:0000256" key="1">
    <source>
        <dbReference type="SAM" id="MobiDB-lite"/>
    </source>
</evidence>
<dbReference type="PROSITE" id="PS51257">
    <property type="entry name" value="PROKAR_LIPOPROTEIN"/>
    <property type="match status" value="1"/>
</dbReference>
<organism evidence="3 4">
    <name type="scientific">Stieleria bergensis</name>
    <dbReference type="NCBI Taxonomy" id="2528025"/>
    <lineage>
        <taxon>Bacteria</taxon>
        <taxon>Pseudomonadati</taxon>
        <taxon>Planctomycetota</taxon>
        <taxon>Planctomycetia</taxon>
        <taxon>Pirellulales</taxon>
        <taxon>Pirellulaceae</taxon>
        <taxon>Stieleria</taxon>
    </lineage>
</organism>
<dbReference type="InterPro" id="IPR011453">
    <property type="entry name" value="DUF1559"/>
</dbReference>
<reference evidence="3 4" key="1">
    <citation type="submission" date="2019-02" db="EMBL/GenBank/DDBJ databases">
        <title>Deep-cultivation of Planctomycetes and their phenomic and genomic characterization uncovers novel biology.</title>
        <authorList>
            <person name="Wiegand S."/>
            <person name="Jogler M."/>
            <person name="Boedeker C."/>
            <person name="Pinto D."/>
            <person name="Vollmers J."/>
            <person name="Rivas-Marin E."/>
            <person name="Kohn T."/>
            <person name="Peeters S.H."/>
            <person name="Heuer A."/>
            <person name="Rast P."/>
            <person name="Oberbeckmann S."/>
            <person name="Bunk B."/>
            <person name="Jeske O."/>
            <person name="Meyerdierks A."/>
            <person name="Storesund J.E."/>
            <person name="Kallscheuer N."/>
            <person name="Luecker S."/>
            <person name="Lage O.M."/>
            <person name="Pohl T."/>
            <person name="Merkel B.J."/>
            <person name="Hornburger P."/>
            <person name="Mueller R.-W."/>
            <person name="Bruemmer F."/>
            <person name="Labrenz M."/>
            <person name="Spormann A.M."/>
            <person name="Op den Camp H."/>
            <person name="Overmann J."/>
            <person name="Amann R."/>
            <person name="Jetten M.S.M."/>
            <person name="Mascher T."/>
            <person name="Medema M.H."/>
            <person name="Devos D.P."/>
            <person name="Kaster A.-K."/>
            <person name="Ovreas L."/>
            <person name="Rohde M."/>
            <person name="Galperin M.Y."/>
            <person name="Jogler C."/>
        </authorList>
    </citation>
    <scope>NUCLEOTIDE SEQUENCE [LARGE SCALE GENOMIC DNA]</scope>
    <source>
        <strain evidence="3 4">SV_7m_r</strain>
    </source>
</reference>
<proteinExistence type="predicted"/>
<feature type="domain" description="DUF1559" evidence="2">
    <location>
        <begin position="167"/>
        <end position="212"/>
    </location>
</feature>
<dbReference type="OrthoDB" id="285651at2"/>
<name>A0A517SPD8_9BACT</name>